<dbReference type="Gene3D" id="3.20.20.370">
    <property type="entry name" value="Glycoside hydrolase/deacetylase"/>
    <property type="match status" value="1"/>
</dbReference>
<dbReference type="PANTHER" id="PTHR10587:SF125">
    <property type="entry name" value="POLYSACCHARIDE DEACETYLASE YHEN-RELATED"/>
    <property type="match status" value="1"/>
</dbReference>
<accession>A0A0P8Z0H0</accession>
<feature type="signal peptide" evidence="1">
    <location>
        <begin position="1"/>
        <end position="20"/>
    </location>
</feature>
<dbReference type="OrthoDB" id="258610at2"/>
<dbReference type="Pfam" id="PF01522">
    <property type="entry name" value="Polysacc_deac_1"/>
    <property type="match status" value="1"/>
</dbReference>
<dbReference type="PROSITE" id="PS51677">
    <property type="entry name" value="NODB"/>
    <property type="match status" value="1"/>
</dbReference>
<feature type="domain" description="NodB homology" evidence="2">
    <location>
        <begin position="103"/>
        <end position="290"/>
    </location>
</feature>
<keyword evidence="1" id="KW-0732">Signal</keyword>
<dbReference type="EMBL" id="LKET01000021">
    <property type="protein sequence ID" value="KPU45651.1"/>
    <property type="molecule type" value="Genomic_DNA"/>
</dbReference>
<organism evidence="3 4">
    <name type="scientific">Oxobacter pfennigii</name>
    <dbReference type="NCBI Taxonomy" id="36849"/>
    <lineage>
        <taxon>Bacteria</taxon>
        <taxon>Bacillati</taxon>
        <taxon>Bacillota</taxon>
        <taxon>Clostridia</taxon>
        <taxon>Eubacteriales</taxon>
        <taxon>Clostridiaceae</taxon>
        <taxon>Oxobacter</taxon>
    </lineage>
</organism>
<dbReference type="GO" id="GO:0016810">
    <property type="term" value="F:hydrolase activity, acting on carbon-nitrogen (but not peptide) bonds"/>
    <property type="evidence" value="ECO:0007669"/>
    <property type="project" value="InterPro"/>
</dbReference>
<dbReference type="PANTHER" id="PTHR10587">
    <property type="entry name" value="GLYCOSYL TRANSFERASE-RELATED"/>
    <property type="match status" value="1"/>
</dbReference>
<evidence type="ECO:0000313" key="4">
    <source>
        <dbReference type="Proteomes" id="UP000050326"/>
    </source>
</evidence>
<proteinExistence type="predicted"/>
<keyword evidence="4" id="KW-1185">Reference proteome</keyword>
<protein>
    <submittedName>
        <fullName evidence="3">Peptidoglycan-N-acetylglucosamine deacetylase</fullName>
        <ecNumber evidence="3">3.5.1.104</ecNumber>
    </submittedName>
</protein>
<dbReference type="Proteomes" id="UP000050326">
    <property type="component" value="Unassembled WGS sequence"/>
</dbReference>
<feature type="chain" id="PRO_5039047107" evidence="1">
    <location>
        <begin position="21"/>
        <end position="293"/>
    </location>
</feature>
<evidence type="ECO:0000259" key="2">
    <source>
        <dbReference type="PROSITE" id="PS51677"/>
    </source>
</evidence>
<dbReference type="SUPFAM" id="SSF88713">
    <property type="entry name" value="Glycoside hydrolase/deacetylase"/>
    <property type="match status" value="1"/>
</dbReference>
<dbReference type="CDD" id="cd10944">
    <property type="entry name" value="CE4_SmPgdA_like"/>
    <property type="match status" value="1"/>
</dbReference>
<comment type="caution">
    <text evidence="3">The sequence shown here is derived from an EMBL/GenBank/DDBJ whole genome shotgun (WGS) entry which is preliminary data.</text>
</comment>
<dbReference type="RefSeq" id="WP_054873987.1">
    <property type="nucleotide sequence ID" value="NZ_LKET01000021.1"/>
</dbReference>
<dbReference type="EC" id="3.5.1.104" evidence="3"/>
<name>A0A0P8Z0H0_9CLOT</name>
<dbReference type="PATRIC" id="fig|36849.3.peg.943"/>
<evidence type="ECO:0000313" key="3">
    <source>
        <dbReference type="EMBL" id="KPU45651.1"/>
    </source>
</evidence>
<evidence type="ECO:0000256" key="1">
    <source>
        <dbReference type="SAM" id="SignalP"/>
    </source>
</evidence>
<dbReference type="AlphaFoldDB" id="A0A0P8Z0H0"/>
<reference evidence="3 4" key="1">
    <citation type="submission" date="2015-09" db="EMBL/GenBank/DDBJ databases">
        <title>Genome sequence of Oxobacter pfennigii DSM 3222.</title>
        <authorList>
            <person name="Poehlein A."/>
            <person name="Bengelsdorf F.R."/>
            <person name="Schiel-Bengelsdorf B."/>
            <person name="Duerre P."/>
            <person name="Daniel R."/>
        </authorList>
    </citation>
    <scope>NUCLEOTIDE SEQUENCE [LARGE SCALE GENOMIC DNA]</scope>
    <source>
        <strain evidence="3 4">DSM 3222</strain>
    </source>
</reference>
<sequence length="293" mass="33298">MKRMLFFGLIVIFTCMGIGAEAVNNSNKEKERLLEVEDHIISEARDDKVPGASAQQVIEYENLVLHKAEKSNISNSEEPASAEAENTLHDSLIQKLYVKDGKKTAYLTFDDGPSKNITPKVLDILKKYDIKATFFIIGYLAEENSAILKRAEEEGHAIGNHSYDHNFKDIYKSVENFLQNVKRCDEALRKVLGESYKSRIFRFPGGSYKREKFMNALEKEGYKYIDWNSLSGDAEGNNIPADILVKRVIKESKNKEDIVVLMHDAGSKKTTVQALPQIIEYLKSQGYEFKTIE</sequence>
<dbReference type="InterPro" id="IPR011330">
    <property type="entry name" value="Glyco_hydro/deAcase_b/a-brl"/>
</dbReference>
<gene>
    <name evidence="3" type="primary">pgdA_2</name>
    <name evidence="3" type="ORF">OXPF_08840</name>
</gene>
<dbReference type="InterPro" id="IPR050248">
    <property type="entry name" value="Polysacc_deacetylase_ArnD"/>
</dbReference>
<keyword evidence="3" id="KW-0378">Hydrolase</keyword>
<dbReference type="GO" id="GO:0005975">
    <property type="term" value="P:carbohydrate metabolic process"/>
    <property type="evidence" value="ECO:0007669"/>
    <property type="project" value="InterPro"/>
</dbReference>
<dbReference type="STRING" id="36849.OXPF_08840"/>
<dbReference type="InterPro" id="IPR002509">
    <property type="entry name" value="NODB_dom"/>
</dbReference>